<dbReference type="EMBL" id="AACS02000010">
    <property type="protein sequence ID" value="EAU87792.2"/>
    <property type="molecule type" value="Genomic_DNA"/>
</dbReference>
<dbReference type="GeneID" id="6010497"/>
<reference evidence="2 3" key="1">
    <citation type="journal article" date="2010" name="Proc. Natl. Acad. Sci. U.S.A.">
        <title>Insights into evolution of multicellular fungi from the assembled chromosomes of the mushroom Coprinopsis cinerea (Coprinus cinereus).</title>
        <authorList>
            <person name="Stajich J.E."/>
            <person name="Wilke S.K."/>
            <person name="Ahren D."/>
            <person name="Au C.H."/>
            <person name="Birren B.W."/>
            <person name="Borodovsky M."/>
            <person name="Burns C."/>
            <person name="Canback B."/>
            <person name="Casselton L.A."/>
            <person name="Cheng C.K."/>
            <person name="Deng J."/>
            <person name="Dietrich F.S."/>
            <person name="Fargo D.C."/>
            <person name="Farman M.L."/>
            <person name="Gathman A.C."/>
            <person name="Goldberg J."/>
            <person name="Guigo R."/>
            <person name="Hoegger P.J."/>
            <person name="Hooker J.B."/>
            <person name="Huggins A."/>
            <person name="James T.Y."/>
            <person name="Kamada T."/>
            <person name="Kilaru S."/>
            <person name="Kodira C."/>
            <person name="Kues U."/>
            <person name="Kupfer D."/>
            <person name="Kwan H.S."/>
            <person name="Lomsadze A."/>
            <person name="Li W."/>
            <person name="Lilly W.W."/>
            <person name="Ma L.J."/>
            <person name="Mackey A.J."/>
            <person name="Manning G."/>
            <person name="Martin F."/>
            <person name="Muraguchi H."/>
            <person name="Natvig D.O."/>
            <person name="Palmerini H."/>
            <person name="Ramesh M.A."/>
            <person name="Rehmeyer C.J."/>
            <person name="Roe B.A."/>
            <person name="Shenoy N."/>
            <person name="Stanke M."/>
            <person name="Ter-Hovhannisyan V."/>
            <person name="Tunlid A."/>
            <person name="Velagapudi R."/>
            <person name="Vision T.J."/>
            <person name="Zeng Q."/>
            <person name="Zolan M.E."/>
            <person name="Pukkila P.J."/>
        </authorList>
    </citation>
    <scope>NUCLEOTIDE SEQUENCE [LARGE SCALE GENOMIC DNA]</scope>
    <source>
        <strain evidence="3">Okayama-7 / 130 / ATCC MYA-4618 / FGSC 9003</strain>
    </source>
</reference>
<evidence type="ECO:0000313" key="3">
    <source>
        <dbReference type="Proteomes" id="UP000001861"/>
    </source>
</evidence>
<dbReference type="KEGG" id="cci:CC1G_09411"/>
<dbReference type="AlphaFoldDB" id="A8NIH6"/>
<feature type="region of interest" description="Disordered" evidence="1">
    <location>
        <begin position="57"/>
        <end position="77"/>
    </location>
</feature>
<name>A8NIH6_COPC7</name>
<sequence length="130" mass="13742">MAASMEASLLTLGFSPEGRGCRVEGLLVILLLGEGEELELSSARSLGSSILSSALELNPSPTSRRGRGVHKPKDLELKATDSVHTEHKGAARSGVLSCATALLLRSVEENRKLTNPAIELDSEMSFRIGG</sequence>
<comment type="caution">
    <text evidence="2">The sequence shown here is derived from an EMBL/GenBank/DDBJ whole genome shotgun (WGS) entry which is preliminary data.</text>
</comment>
<evidence type="ECO:0000256" key="1">
    <source>
        <dbReference type="SAM" id="MobiDB-lite"/>
    </source>
</evidence>
<organism evidence="2 3">
    <name type="scientific">Coprinopsis cinerea (strain Okayama-7 / 130 / ATCC MYA-4618 / FGSC 9003)</name>
    <name type="common">Inky cap fungus</name>
    <name type="synonym">Hormographiella aspergillata</name>
    <dbReference type="NCBI Taxonomy" id="240176"/>
    <lineage>
        <taxon>Eukaryota</taxon>
        <taxon>Fungi</taxon>
        <taxon>Dikarya</taxon>
        <taxon>Basidiomycota</taxon>
        <taxon>Agaricomycotina</taxon>
        <taxon>Agaricomycetes</taxon>
        <taxon>Agaricomycetidae</taxon>
        <taxon>Agaricales</taxon>
        <taxon>Agaricineae</taxon>
        <taxon>Psathyrellaceae</taxon>
        <taxon>Coprinopsis</taxon>
    </lineage>
</organism>
<keyword evidence="3" id="KW-1185">Reference proteome</keyword>
<dbReference type="RefSeq" id="XP_001833997.2">
    <property type="nucleotide sequence ID" value="XM_001833945.2"/>
</dbReference>
<dbReference type="VEuPathDB" id="FungiDB:CC1G_09411"/>
<dbReference type="HOGENOM" id="CLU_1938047_0_0_1"/>
<dbReference type="Proteomes" id="UP000001861">
    <property type="component" value="Unassembled WGS sequence"/>
</dbReference>
<protein>
    <submittedName>
        <fullName evidence="2">Uncharacterized protein</fullName>
    </submittedName>
</protein>
<proteinExistence type="predicted"/>
<evidence type="ECO:0000313" key="2">
    <source>
        <dbReference type="EMBL" id="EAU87792.2"/>
    </source>
</evidence>
<accession>A8NIH6</accession>
<gene>
    <name evidence="2" type="ORF">CC1G_09411</name>
</gene>
<dbReference type="InParanoid" id="A8NIH6"/>